<evidence type="ECO:0000256" key="2">
    <source>
        <dbReference type="ARBA" id="ARBA00022692"/>
    </source>
</evidence>
<organism evidence="8 9">
    <name type="scientific">Neonectria punicea</name>
    <dbReference type="NCBI Taxonomy" id="979145"/>
    <lineage>
        <taxon>Eukaryota</taxon>
        <taxon>Fungi</taxon>
        <taxon>Dikarya</taxon>
        <taxon>Ascomycota</taxon>
        <taxon>Pezizomycotina</taxon>
        <taxon>Sordariomycetes</taxon>
        <taxon>Hypocreomycetidae</taxon>
        <taxon>Hypocreales</taxon>
        <taxon>Nectriaceae</taxon>
        <taxon>Neonectria</taxon>
    </lineage>
</organism>
<comment type="subcellular location">
    <subcellularLocation>
        <location evidence="1">Membrane</location>
        <topology evidence="1">Single-pass membrane protein</topology>
    </subcellularLocation>
</comment>
<keyword evidence="9" id="KW-1185">Reference proteome</keyword>
<evidence type="ECO:0000256" key="7">
    <source>
        <dbReference type="SAM" id="SignalP"/>
    </source>
</evidence>
<dbReference type="PANTHER" id="PTHR15549">
    <property type="entry name" value="PAIRED IMMUNOGLOBULIN-LIKE TYPE 2 RECEPTOR"/>
    <property type="match status" value="1"/>
</dbReference>
<evidence type="ECO:0000256" key="6">
    <source>
        <dbReference type="SAM" id="Phobius"/>
    </source>
</evidence>
<feature type="compositionally biased region" description="Low complexity" evidence="5">
    <location>
        <begin position="115"/>
        <end position="143"/>
    </location>
</feature>
<keyword evidence="4 6" id="KW-0472">Membrane</keyword>
<protein>
    <recommendedName>
        <fullName evidence="10">Extracellular membrane protein CFEM domain-containing protein</fullName>
    </recommendedName>
</protein>
<evidence type="ECO:0000256" key="3">
    <source>
        <dbReference type="ARBA" id="ARBA00022989"/>
    </source>
</evidence>
<evidence type="ECO:0000313" key="9">
    <source>
        <dbReference type="Proteomes" id="UP001498476"/>
    </source>
</evidence>
<sequence length="297" mass="30228">MASRRSFWSSLPLLLLLAPFLALALENNFDSYPKNAQECLYKSANATDCTGDTGAELNACLCENSGGFVINTARCIGEKGGVDIDLVYSDLDTACDGTSTPLSISKSQFKKAAAEGETSTSTDASSTTASATESETAHVTTTSGGKTITVVPTQTDDSDNDDKGGGGLGTPATIGIGVGAAAIGAAIVGAIFFLRRRRRGGEEAHPMLNNPQYQGGGNAGHDYNENKPVWAAGGYSPNAGWNTPTGYAGAAGVPPPQPGSGAVFEMDGSGGAVPGHGAVEMPGLELHGGQHQGGWNR</sequence>
<keyword evidence="2 6" id="KW-0812">Transmembrane</keyword>
<comment type="caution">
    <text evidence="8">The sequence shown here is derived from an EMBL/GenBank/DDBJ whole genome shotgun (WGS) entry which is preliminary data.</text>
</comment>
<feature type="transmembrane region" description="Helical" evidence="6">
    <location>
        <begin position="172"/>
        <end position="194"/>
    </location>
</feature>
<keyword evidence="7" id="KW-0732">Signal</keyword>
<evidence type="ECO:0000256" key="5">
    <source>
        <dbReference type="SAM" id="MobiDB-lite"/>
    </source>
</evidence>
<evidence type="ECO:0008006" key="10">
    <source>
        <dbReference type="Google" id="ProtNLM"/>
    </source>
</evidence>
<keyword evidence="3 6" id="KW-1133">Transmembrane helix</keyword>
<feature type="chain" id="PRO_5045951363" description="Extracellular membrane protein CFEM domain-containing protein" evidence="7">
    <location>
        <begin position="25"/>
        <end position="297"/>
    </location>
</feature>
<dbReference type="EMBL" id="JAZAVJ010000047">
    <property type="protein sequence ID" value="KAK7418446.1"/>
    <property type="molecule type" value="Genomic_DNA"/>
</dbReference>
<proteinExistence type="predicted"/>
<accession>A0ABR1HBB1</accession>
<name>A0ABR1HBB1_9HYPO</name>
<feature type="signal peptide" evidence="7">
    <location>
        <begin position="1"/>
        <end position="24"/>
    </location>
</feature>
<reference evidence="8 9" key="1">
    <citation type="journal article" date="2025" name="Microbiol. Resour. Announc.">
        <title>Draft genome sequences for Neonectria magnoliae and Neonectria punicea, canker pathogens of Liriodendron tulipifera and Acer saccharum in West Virginia.</title>
        <authorList>
            <person name="Petronek H.M."/>
            <person name="Kasson M.T."/>
            <person name="Metheny A.M."/>
            <person name="Stauder C.M."/>
            <person name="Lovett B."/>
            <person name="Lynch S.C."/>
            <person name="Garnas J.R."/>
            <person name="Kasson L.R."/>
            <person name="Stajich J.E."/>
        </authorList>
    </citation>
    <scope>NUCLEOTIDE SEQUENCE [LARGE SCALE GENOMIC DNA]</scope>
    <source>
        <strain evidence="8 9">NRRL 64653</strain>
    </source>
</reference>
<feature type="region of interest" description="Disordered" evidence="5">
    <location>
        <begin position="247"/>
        <end position="297"/>
    </location>
</feature>
<evidence type="ECO:0000256" key="1">
    <source>
        <dbReference type="ARBA" id="ARBA00004167"/>
    </source>
</evidence>
<evidence type="ECO:0000256" key="4">
    <source>
        <dbReference type="ARBA" id="ARBA00023136"/>
    </source>
</evidence>
<gene>
    <name evidence="8" type="ORF">QQX98_003938</name>
</gene>
<feature type="region of interest" description="Disordered" evidence="5">
    <location>
        <begin position="115"/>
        <end position="166"/>
    </location>
</feature>
<dbReference type="Proteomes" id="UP001498476">
    <property type="component" value="Unassembled WGS sequence"/>
</dbReference>
<evidence type="ECO:0000313" key="8">
    <source>
        <dbReference type="EMBL" id="KAK7418446.1"/>
    </source>
</evidence>
<dbReference type="InterPro" id="IPR051694">
    <property type="entry name" value="Immunoregulatory_rcpt-like"/>
</dbReference>